<feature type="region of interest" description="Disordered" evidence="1">
    <location>
        <begin position="1431"/>
        <end position="1465"/>
    </location>
</feature>
<protein>
    <submittedName>
        <fullName evidence="3">Uncharacterized protein</fullName>
    </submittedName>
</protein>
<feature type="compositionally biased region" description="Basic and acidic residues" evidence="1">
    <location>
        <begin position="1440"/>
        <end position="1453"/>
    </location>
</feature>
<accession>A0A0P7BGW6</accession>
<comment type="caution">
    <text evidence="3">The sequence shown here is derived from an EMBL/GenBank/DDBJ whole genome shotgun (WGS) entry which is preliminary data.</text>
</comment>
<evidence type="ECO:0000313" key="3">
    <source>
        <dbReference type="EMBL" id="KPM46112.1"/>
    </source>
</evidence>
<feature type="transmembrane region" description="Helical" evidence="2">
    <location>
        <begin position="1474"/>
        <end position="1495"/>
    </location>
</feature>
<keyword evidence="4" id="KW-1185">Reference proteome</keyword>
<keyword evidence="2" id="KW-0472">Membrane</keyword>
<proteinExistence type="predicted"/>
<keyword evidence="2" id="KW-1133">Transmembrane helix</keyword>
<organism evidence="3 4">
    <name type="scientific">Neonectria ditissima</name>
    <dbReference type="NCBI Taxonomy" id="78410"/>
    <lineage>
        <taxon>Eukaryota</taxon>
        <taxon>Fungi</taxon>
        <taxon>Dikarya</taxon>
        <taxon>Ascomycota</taxon>
        <taxon>Pezizomycotina</taxon>
        <taxon>Sordariomycetes</taxon>
        <taxon>Hypocreomycetidae</taxon>
        <taxon>Hypocreales</taxon>
        <taxon>Nectriaceae</taxon>
        <taxon>Neonectria</taxon>
    </lineage>
</organism>
<reference evidence="3 4" key="1">
    <citation type="submission" date="2015-09" db="EMBL/GenBank/DDBJ databases">
        <title>Draft genome of a European isolate of the apple canker pathogen Neonectria ditissima.</title>
        <authorList>
            <person name="Gomez-Cortecero A."/>
            <person name="Harrison R.J."/>
            <person name="Armitage A.D."/>
        </authorList>
    </citation>
    <scope>NUCLEOTIDE SEQUENCE [LARGE SCALE GENOMIC DNA]</scope>
    <source>
        <strain evidence="3 4">R09/05</strain>
    </source>
</reference>
<evidence type="ECO:0000256" key="2">
    <source>
        <dbReference type="SAM" id="Phobius"/>
    </source>
</evidence>
<evidence type="ECO:0000256" key="1">
    <source>
        <dbReference type="SAM" id="MobiDB-lite"/>
    </source>
</evidence>
<dbReference type="EMBL" id="LKCW01000003">
    <property type="protein sequence ID" value="KPM46112.1"/>
    <property type="molecule type" value="Genomic_DNA"/>
</dbReference>
<sequence>MADEAKPIAKKIIELVGLLGHMPATDFAQRLHYKASRSRRAAEFKEHNSLDLGSSWPGDDPNPSSAMLAEFAVPTQLARLADASVARAIQDTDNQFKGKVDFAASNEVYGEEMTKLTYLCYLEHMNMTLKERPIEVWAETVKDFRSLRLACAKEKIPIGDFLKYELTRPNFVAKTIQDDIIQGDNRRSMSLLFITDFLCRDPYAEQWPNMDKEFVFKPSFEMLTQWSRTLWELRGKGNKEQTQKIIVFCGRTATPVYCPDSVLGPSSTYDVTVGLYKHIIENTSEDHQYKDELREALEGLIRDAVDAWKSIYHDLTSTWWVAQFPLWNDAVKKELAKDNGKQIDQWIKDGAYLTSIDNPVGSQLLIFEAPGYVWENEICPPGQRILKLSQVGNGAYLLVGTYVTLADGTTCQASQLQQGDRLLTLAKPQAHGEVARDMWPMEVTAPLVGFNGEEPFATTAQVFHTTTGLRAVNPRAAMRQNPWLNVGCLAVGHVLYRHLSQAQDYETVEVKSIQKTAPATWTAYSLRLSEGERLHHQNGYLVNVNEPEIRVQDVATLLGRFSPKEQMALLSSLKEVRSMLLTYGPQAVWERLQMELGGYEKASKEPWPSSLEFPLFASHADSRPQKRLSHLTRRFQLEPTSFDQKLPVEKLPQVTLVDGVLLLDEEAHPRVAVNDGDRVVSWTRKIRGKDLFEHGRLEVYATDDGGVGTLFYSSELDPQSFKDGQIVKANAVLSSASTSEAALYSSPEGGSSSSSGLTSKWSLTLDKSAWPKEERRDNPKTPASFDFILTGSETIPEGIKVNFSQVPLLDSLLVAINKDRDSKKKQPIEEDLYRSHMEFVWGKDEDDQPVRLTRTYITLTQASLVLSLSDQEPTSTNVFDLTFKKSLGIDLRLPALFESFYIDTDAFADTVTGALYELDPTKREAKGERHLVVGKYEDDDDFEEVVRRDRAFASQAFASHVTAGLSPEHDPQLQPAAITALLKTTAEVTVEKLYQMAYNADDVHSLAQTAIQEMMYYHMDKKQLETFTSRGRPDHLPSELTTQLDPDLKQWLKDTYAPAFITRNISQLEKYKVNFKGNDIEKVWYWWAGNGDRCLAHNKEYTQLNTISSAYAMKKKYDFLDMEPSKATELAEKLYTAIKTKRKMKDVLYQPDNGDQINKLCIVLHTLHPEKTYAHDWFREIVQYAIKAHLELPFLKDDDGKYVEEWLGDAMRELVVKVLSNDQSIAKDVRNQLEKELGDFMEKTGIDKAWTIQKKADSIVEKMSVFTTEIGKLLVIVGNGLARASGVKRLFGLARDLVDKVVSKVGDTVQKLARGLGYLTVVSYFVGMVLPLVGVIKDWKSLTPAQRATGILEALRGVVAAVDKGFETWQKYKESNTPAAELAVSETILDGNLSAHITSPEGEGIVNLGDEFYHNEGGLEMRMAEHAEQARSVSSEENVPAEREVWNEERSSTPEHLTPNEEQTASKLSTTSKWLRGASIVVGLAIGFAMTFSLVQEWDRLTNAGKVINTLSVIVQILSVVVEVADLLLTTGLVACATLSVALPVIGAVLAVLGIVLMIVSLFIDMYKTEPQPNPVGDFVRDVARSMIKPWNDPPPSKLTYSLNTTAVGASSTATVTITGKNTGQDVSLAYTQMSVWTGQSDECLFSEEAFHLPNDAEKKGGTTTLAPSDLAKPTLKPTLLGEKPNRYWAYNVWASGAKSAGNKMGSLTVPSGKEFQCSFLGKVNRAGKSIIEIVETTIEGGKAHTVLDIKRV</sequence>
<feature type="transmembrane region" description="Helical" evidence="2">
    <location>
        <begin position="1507"/>
        <end position="1529"/>
    </location>
</feature>
<feature type="transmembrane region" description="Helical" evidence="2">
    <location>
        <begin position="1316"/>
        <end position="1336"/>
    </location>
</feature>
<gene>
    <name evidence="3" type="ORF">AK830_g409</name>
</gene>
<name>A0A0P7BGW6_9HYPO</name>
<keyword evidence="2" id="KW-0812">Transmembrane</keyword>
<dbReference type="OrthoDB" id="5383572at2759"/>
<feature type="transmembrane region" description="Helical" evidence="2">
    <location>
        <begin position="1541"/>
        <end position="1564"/>
    </location>
</feature>
<evidence type="ECO:0000313" key="4">
    <source>
        <dbReference type="Proteomes" id="UP000050424"/>
    </source>
</evidence>
<dbReference type="Proteomes" id="UP000050424">
    <property type="component" value="Unassembled WGS sequence"/>
</dbReference>